<dbReference type="Gene3D" id="3.30.70.330">
    <property type="match status" value="1"/>
</dbReference>
<dbReference type="PANTHER" id="PTHR11200">
    <property type="entry name" value="INOSITOL 5-PHOSPHATASE"/>
    <property type="match status" value="1"/>
</dbReference>
<dbReference type="EC" id="3.1.3.36" evidence="1"/>
<evidence type="ECO:0000256" key="3">
    <source>
        <dbReference type="SAM" id="MobiDB-lite"/>
    </source>
</evidence>
<reference evidence="7" key="1">
    <citation type="submission" date="2016-11" db="UniProtKB">
        <authorList>
            <consortium name="WormBaseParasite"/>
        </authorList>
    </citation>
    <scope>IDENTIFICATION</scope>
</reference>
<organism evidence="6 7">
    <name type="scientific">Heterorhabditis bacteriophora</name>
    <name type="common">Entomopathogenic nematode worm</name>
    <dbReference type="NCBI Taxonomy" id="37862"/>
    <lineage>
        <taxon>Eukaryota</taxon>
        <taxon>Metazoa</taxon>
        <taxon>Ecdysozoa</taxon>
        <taxon>Nematoda</taxon>
        <taxon>Chromadorea</taxon>
        <taxon>Rhabditida</taxon>
        <taxon>Rhabditina</taxon>
        <taxon>Rhabditomorpha</taxon>
        <taxon>Strongyloidea</taxon>
        <taxon>Heterorhabditidae</taxon>
        <taxon>Heterorhabditis</taxon>
    </lineage>
</organism>
<evidence type="ECO:0000256" key="2">
    <source>
        <dbReference type="ARBA" id="ARBA00022801"/>
    </source>
</evidence>
<keyword evidence="2" id="KW-0378">Hydrolase</keyword>
<protein>
    <recommendedName>
        <fullName evidence="1">phosphoinositide 5-phosphatase</fullName>
        <ecNumber evidence="1">3.1.3.36</ecNumber>
    </recommendedName>
</protein>
<dbReference type="SMART" id="SM01165">
    <property type="entry name" value="DUF1866"/>
    <property type="match status" value="1"/>
</dbReference>
<dbReference type="InterPro" id="IPR012677">
    <property type="entry name" value="Nucleotide-bd_a/b_plait_sf"/>
</dbReference>
<keyword evidence="4" id="KW-0472">Membrane</keyword>
<dbReference type="PROSITE" id="PS50275">
    <property type="entry name" value="SAC"/>
    <property type="match status" value="1"/>
</dbReference>
<sequence length="404" mass="44858">MRTSKDSIGELKKKLDPILQKYSFFVSCDGNIERTQRGVLRINCLDCLDRTNAIQTVVGLQSVRGQVEALHLDSGNVNVEQRIEKILGDLWQKNGDQCSTIYAGTGALDGRSKAVIISMVSSWCCVVYCNMYFFQYLTLNCIILLMIISTWNVNGGKNMYNIAFRNGAKLSDWIFPRGNLVVVDSLEEEPEIVAIGLEELVDLNATNMVKASDDYDTSEKCRAPAWTDRVLWKEQRQRTDTTLLRCMGPPDGTVICSIKNCSQFPPSMLADVTEKLKELHTSVLISKFEHDALHLVLENGESAIAALSMDGTQINGGTLSVCLRTPDWTGALQSRIAEISTVNEVFIQGSEDIPTASAFDFEDYDDEIWATISTLDLERSRPLSTHSEIPSSSNEIASTNENQG</sequence>
<dbReference type="Proteomes" id="UP000095283">
    <property type="component" value="Unplaced"/>
</dbReference>
<feature type="region of interest" description="Disordered" evidence="3">
    <location>
        <begin position="381"/>
        <end position="404"/>
    </location>
</feature>
<evidence type="ECO:0000259" key="5">
    <source>
        <dbReference type="PROSITE" id="PS50275"/>
    </source>
</evidence>
<dbReference type="InterPro" id="IPR046985">
    <property type="entry name" value="IP5"/>
</dbReference>
<dbReference type="Pfam" id="PF08952">
    <property type="entry name" value="DUF1866"/>
    <property type="match status" value="1"/>
</dbReference>
<dbReference type="GO" id="GO:0046856">
    <property type="term" value="P:phosphatidylinositol dephosphorylation"/>
    <property type="evidence" value="ECO:0007669"/>
    <property type="project" value="InterPro"/>
</dbReference>
<feature type="transmembrane region" description="Helical" evidence="4">
    <location>
        <begin position="133"/>
        <end position="153"/>
    </location>
</feature>
<dbReference type="PANTHER" id="PTHR11200:SF257">
    <property type="entry name" value="PHOSPHOINOSITIDE 5-PHOSPHATASE"/>
    <property type="match status" value="1"/>
</dbReference>
<dbReference type="GO" id="GO:0098793">
    <property type="term" value="C:presynapse"/>
    <property type="evidence" value="ECO:0007669"/>
    <property type="project" value="GOC"/>
</dbReference>
<keyword evidence="4" id="KW-0812">Transmembrane</keyword>
<proteinExistence type="predicted"/>
<keyword evidence="4" id="KW-1133">Transmembrane helix</keyword>
<evidence type="ECO:0000256" key="4">
    <source>
        <dbReference type="SAM" id="Phobius"/>
    </source>
</evidence>
<dbReference type="InterPro" id="IPR015047">
    <property type="entry name" value="SYNJ1/2_RRM"/>
</dbReference>
<dbReference type="InterPro" id="IPR002013">
    <property type="entry name" value="SAC_dom"/>
</dbReference>
<name>A0A1I7WMJ2_HETBA</name>
<dbReference type="InterPro" id="IPR036691">
    <property type="entry name" value="Endo/exonu/phosph_ase_sf"/>
</dbReference>
<evidence type="ECO:0000313" key="7">
    <source>
        <dbReference type="WBParaSite" id="Hba_06365"/>
    </source>
</evidence>
<dbReference type="GO" id="GO:0004439">
    <property type="term" value="F:phosphatidylinositol-4,5-bisphosphate 5-phosphatase activity"/>
    <property type="evidence" value="ECO:0007669"/>
    <property type="project" value="UniProtKB-EC"/>
</dbReference>
<dbReference type="WBParaSite" id="Hba_06365">
    <property type="protein sequence ID" value="Hba_06365"/>
    <property type="gene ID" value="Hba_06365"/>
</dbReference>
<evidence type="ECO:0000256" key="1">
    <source>
        <dbReference type="ARBA" id="ARBA00013044"/>
    </source>
</evidence>
<dbReference type="GO" id="GO:0048488">
    <property type="term" value="P:synaptic vesicle endocytosis"/>
    <property type="evidence" value="ECO:0007669"/>
    <property type="project" value="TreeGrafter"/>
</dbReference>
<evidence type="ECO:0000313" key="6">
    <source>
        <dbReference type="Proteomes" id="UP000095283"/>
    </source>
</evidence>
<feature type="compositionally biased region" description="Polar residues" evidence="3">
    <location>
        <begin position="382"/>
        <end position="404"/>
    </location>
</feature>
<keyword evidence="6" id="KW-1185">Reference proteome</keyword>
<dbReference type="AlphaFoldDB" id="A0A1I7WMJ2"/>
<dbReference type="Gene3D" id="3.60.10.10">
    <property type="entry name" value="Endonuclease/exonuclease/phosphatase"/>
    <property type="match status" value="2"/>
</dbReference>
<accession>A0A1I7WMJ2</accession>
<feature type="domain" description="SAC" evidence="5">
    <location>
        <begin position="1"/>
        <end position="104"/>
    </location>
</feature>